<dbReference type="Proteomes" id="UP000326903">
    <property type="component" value="Unassembled WGS sequence"/>
</dbReference>
<evidence type="ECO:0000313" key="3">
    <source>
        <dbReference type="EMBL" id="KAA9039181.1"/>
    </source>
</evidence>
<dbReference type="Gene3D" id="3.90.1150.140">
    <property type="match status" value="1"/>
</dbReference>
<dbReference type="Pfam" id="PF20732">
    <property type="entry name" value="NamZ_C"/>
    <property type="match status" value="1"/>
</dbReference>
<dbReference type="GO" id="GO:0033922">
    <property type="term" value="F:peptidoglycan beta-N-acetylmuramidase activity"/>
    <property type="evidence" value="ECO:0007669"/>
    <property type="project" value="InterPro"/>
</dbReference>
<organism evidence="3 4">
    <name type="scientific">Ginsengibacter hankyongi</name>
    <dbReference type="NCBI Taxonomy" id="2607284"/>
    <lineage>
        <taxon>Bacteria</taxon>
        <taxon>Pseudomonadati</taxon>
        <taxon>Bacteroidota</taxon>
        <taxon>Chitinophagia</taxon>
        <taxon>Chitinophagales</taxon>
        <taxon>Chitinophagaceae</taxon>
        <taxon>Ginsengibacter</taxon>
    </lineage>
</organism>
<accession>A0A5J5IGF7</accession>
<dbReference type="PANTHER" id="PTHR42915:SF1">
    <property type="entry name" value="PEPTIDOGLYCAN BETA-N-ACETYLMURAMIDASE NAMZ"/>
    <property type="match status" value="1"/>
</dbReference>
<dbReference type="EMBL" id="VYQF01000002">
    <property type="protein sequence ID" value="KAA9039181.1"/>
    <property type="molecule type" value="Genomic_DNA"/>
</dbReference>
<evidence type="ECO:0000259" key="2">
    <source>
        <dbReference type="Pfam" id="PF20732"/>
    </source>
</evidence>
<reference evidence="3 4" key="1">
    <citation type="submission" date="2019-09" db="EMBL/GenBank/DDBJ databases">
        <title>Draft genome sequence of Ginsengibacter sp. BR5-29.</title>
        <authorList>
            <person name="Im W.-T."/>
        </authorList>
    </citation>
    <scope>NUCLEOTIDE SEQUENCE [LARGE SCALE GENOMIC DNA]</scope>
    <source>
        <strain evidence="3 4">BR5-29</strain>
    </source>
</reference>
<comment type="caution">
    <text evidence="3">The sequence shown here is derived from an EMBL/GenBank/DDBJ whole genome shotgun (WGS) entry which is preliminary data.</text>
</comment>
<dbReference type="InterPro" id="IPR048503">
    <property type="entry name" value="NamZ_C"/>
</dbReference>
<gene>
    <name evidence="3" type="ORF">FW778_10120</name>
</gene>
<evidence type="ECO:0000259" key="1">
    <source>
        <dbReference type="Pfam" id="PF07075"/>
    </source>
</evidence>
<dbReference type="PANTHER" id="PTHR42915">
    <property type="entry name" value="HYPOTHETICAL 460 KDA PROTEIN IN FEUA-SIGW INTERGENIC REGION [PRECURSOR]"/>
    <property type="match status" value="1"/>
</dbReference>
<feature type="domain" description="Peptidoglycan beta-N-acetylmuramidase NamZ C-terminal" evidence="2">
    <location>
        <begin position="262"/>
        <end position="403"/>
    </location>
</feature>
<sequence>MKKKIILTTCFFILLSQVFSQKRIIPGAERMNVYLPFLKGKSVAVFANQTSLVHHTNLVDTLLKRGIKVIRIFSPEHGFRGVADAGEKVDNDIDKKTGVKIISLFGKHNKPTPEDLQDVDVMIFDIQDVGTRFYTFISSMQYYMEAALENSKPLLILDRPNPNGFYVDGPVLDPKFKSFVGMNPIPIVYGMTIGEYAFMVSGEKWLSDAANKKYEYYLHAKNSADTPFHFLVIKCLNYDHKSKYILPVKPSPNLPSIQSVYCYPTTCLFEGTTLSEGRGTYKPFQIFGAPSLPKNLYSFTPHPTEGAKSNKHYGEVCYGWNLSGTPQEILKKIDNKIQLKWIIQAYKLFPDKENFFLQGFNRLAGNDVLMQQIKDGVSENEIRKSWKPGLDNFKKIRKKYLLYKDFE</sequence>
<feature type="domain" description="Peptidoglycan beta-N-acetylmuramidase NamZ N-terminal" evidence="1">
    <location>
        <begin position="43"/>
        <end position="257"/>
    </location>
</feature>
<dbReference type="InterPro" id="IPR008302">
    <property type="entry name" value="NamZ"/>
</dbReference>
<proteinExistence type="predicted"/>
<name>A0A5J5IGF7_9BACT</name>
<dbReference type="PIRSF" id="PIRSF016719">
    <property type="entry name" value="UCP016719"/>
    <property type="match status" value="1"/>
</dbReference>
<dbReference type="RefSeq" id="WP_150414590.1">
    <property type="nucleotide sequence ID" value="NZ_VYQF01000002.1"/>
</dbReference>
<dbReference type="AlphaFoldDB" id="A0A5J5IGF7"/>
<dbReference type="InterPro" id="IPR048502">
    <property type="entry name" value="NamZ_N"/>
</dbReference>
<dbReference type="Gene3D" id="3.40.50.12170">
    <property type="entry name" value="Uncharacterised protein PF07075, DUF1343"/>
    <property type="match status" value="1"/>
</dbReference>
<evidence type="ECO:0000313" key="4">
    <source>
        <dbReference type="Proteomes" id="UP000326903"/>
    </source>
</evidence>
<protein>
    <submittedName>
        <fullName evidence="3">DUF1343 domain-containing protein</fullName>
    </submittedName>
</protein>
<keyword evidence="4" id="KW-1185">Reference proteome</keyword>
<dbReference type="Pfam" id="PF07075">
    <property type="entry name" value="NamZ_N"/>
    <property type="match status" value="1"/>
</dbReference>